<comment type="caution">
    <text evidence="1">The sequence shown here is derived from an EMBL/GenBank/DDBJ whole genome shotgun (WGS) entry which is preliminary data.</text>
</comment>
<protein>
    <recommendedName>
        <fullName evidence="3">F-box domain-containing protein</fullName>
    </recommendedName>
</protein>
<dbReference type="InParanoid" id="A0A1Y2EVK2"/>
<dbReference type="Gene3D" id="3.80.10.10">
    <property type="entry name" value="Ribonuclease Inhibitor"/>
    <property type="match status" value="1"/>
</dbReference>
<name>A0A1Y2EVK2_9BASI</name>
<evidence type="ECO:0008006" key="3">
    <source>
        <dbReference type="Google" id="ProtNLM"/>
    </source>
</evidence>
<dbReference type="EMBL" id="MCGR01000038">
    <property type="protein sequence ID" value="ORY75294.1"/>
    <property type="molecule type" value="Genomic_DNA"/>
</dbReference>
<dbReference type="SUPFAM" id="SSF52047">
    <property type="entry name" value="RNI-like"/>
    <property type="match status" value="1"/>
</dbReference>
<sequence length="404" mass="45053">MPPSLPNELFDQILLHSSPNALARLCRTSKTVLPLARAQLYRHITVTFRWEVSEAYRDGGSDADDFDSVASSTRYWWYNVDEPLCRCLRHYVRLADLVETITLTSDEGGSIARDELVPTVVKDLLRSCRKVVGFRVALGDLIYDPEKVAVAAVRALGARERPRDLEVVELDYSGQACLDLLDSLTGLRSLTLNTYESFYSDDTVFPPSFPFCLEVFRLDSRDLPATGVFALLKNSLHSLHSLEFPAYDAIGSDISQRMGQFTALKTLKLELEGIEHTARLLPNLFRDVGGSNPHLSHLHLSHSRHDYSGRVLDEIMGRPSPPPELYLDSALLLQLPPSLRSLHLSVMPVNSVDVMEFISSGRCPELREIGLFMNKGDQGTAEGWEAAIEMAKKAGVVLARLTRS</sequence>
<evidence type="ECO:0000313" key="1">
    <source>
        <dbReference type="EMBL" id="ORY75294.1"/>
    </source>
</evidence>
<gene>
    <name evidence="1" type="ORF">BCR35DRAFT_306262</name>
</gene>
<organism evidence="1 2">
    <name type="scientific">Leucosporidium creatinivorum</name>
    <dbReference type="NCBI Taxonomy" id="106004"/>
    <lineage>
        <taxon>Eukaryota</taxon>
        <taxon>Fungi</taxon>
        <taxon>Dikarya</taxon>
        <taxon>Basidiomycota</taxon>
        <taxon>Pucciniomycotina</taxon>
        <taxon>Microbotryomycetes</taxon>
        <taxon>Leucosporidiales</taxon>
        <taxon>Leucosporidium</taxon>
    </lineage>
</organism>
<evidence type="ECO:0000313" key="2">
    <source>
        <dbReference type="Proteomes" id="UP000193467"/>
    </source>
</evidence>
<dbReference type="Proteomes" id="UP000193467">
    <property type="component" value="Unassembled WGS sequence"/>
</dbReference>
<proteinExistence type="predicted"/>
<dbReference type="InterPro" id="IPR032675">
    <property type="entry name" value="LRR_dom_sf"/>
</dbReference>
<accession>A0A1Y2EVK2</accession>
<keyword evidence="2" id="KW-1185">Reference proteome</keyword>
<reference evidence="1 2" key="1">
    <citation type="submission" date="2016-07" db="EMBL/GenBank/DDBJ databases">
        <title>Pervasive Adenine N6-methylation of Active Genes in Fungi.</title>
        <authorList>
            <consortium name="DOE Joint Genome Institute"/>
            <person name="Mondo S.J."/>
            <person name="Dannebaum R.O."/>
            <person name="Kuo R.C."/>
            <person name="Labutti K."/>
            <person name="Haridas S."/>
            <person name="Kuo A."/>
            <person name="Salamov A."/>
            <person name="Ahrendt S.R."/>
            <person name="Lipzen A."/>
            <person name="Sullivan W."/>
            <person name="Andreopoulos W.B."/>
            <person name="Clum A."/>
            <person name="Lindquist E."/>
            <person name="Daum C."/>
            <person name="Ramamoorthy G.K."/>
            <person name="Gryganskyi A."/>
            <person name="Culley D."/>
            <person name="Magnuson J.K."/>
            <person name="James T.Y."/>
            <person name="O'Malley M.A."/>
            <person name="Stajich J.E."/>
            <person name="Spatafora J.W."/>
            <person name="Visel A."/>
            <person name="Grigoriev I.V."/>
        </authorList>
    </citation>
    <scope>NUCLEOTIDE SEQUENCE [LARGE SCALE GENOMIC DNA]</scope>
    <source>
        <strain evidence="1 2">62-1032</strain>
    </source>
</reference>
<dbReference type="AlphaFoldDB" id="A0A1Y2EVK2"/>